<evidence type="ECO:0008006" key="4">
    <source>
        <dbReference type="Google" id="ProtNLM"/>
    </source>
</evidence>
<evidence type="ECO:0000313" key="3">
    <source>
        <dbReference type="Proteomes" id="UP000092651"/>
    </source>
</evidence>
<dbReference type="EMBL" id="MAYH01000023">
    <property type="protein sequence ID" value="OCA72413.1"/>
    <property type="molecule type" value="Genomic_DNA"/>
</dbReference>
<protein>
    <recommendedName>
        <fullName evidence="4">Peptidase</fullName>
    </recommendedName>
</protein>
<evidence type="ECO:0000256" key="1">
    <source>
        <dbReference type="SAM" id="SignalP"/>
    </source>
</evidence>
<reference evidence="2 3" key="1">
    <citation type="submission" date="2016-07" db="EMBL/GenBank/DDBJ databases">
        <authorList>
            <person name="Jeong J.-J."/>
            <person name="Kim D.W."/>
            <person name="Sang M.K."/>
            <person name="Choi I.-G."/>
            <person name="Kim K.D."/>
        </authorList>
    </citation>
    <scope>NUCLEOTIDE SEQUENCE [LARGE SCALE GENOMIC DNA]</scope>
    <source>
        <strain evidence="2 3">UTM-3</strain>
    </source>
</reference>
<feature type="chain" id="PRO_5008620756" description="Peptidase" evidence="1">
    <location>
        <begin position="19"/>
        <end position="192"/>
    </location>
</feature>
<evidence type="ECO:0000313" key="2">
    <source>
        <dbReference type="EMBL" id="OCA72413.1"/>
    </source>
</evidence>
<dbReference type="AlphaFoldDB" id="A0A1B8ZLD2"/>
<dbReference type="Pfam" id="PF13645">
    <property type="entry name" value="YkuD_2"/>
    <property type="match status" value="1"/>
</dbReference>
<comment type="caution">
    <text evidence="2">The sequence shown here is derived from an EMBL/GenBank/DDBJ whole genome shotgun (WGS) entry which is preliminary data.</text>
</comment>
<dbReference type="PROSITE" id="PS51257">
    <property type="entry name" value="PROKAR_LIPOPROTEIN"/>
    <property type="match status" value="1"/>
</dbReference>
<accession>A0A1B8ZLD2</accession>
<keyword evidence="3" id="KW-1185">Reference proteome</keyword>
<dbReference type="OrthoDB" id="1247236at2"/>
<dbReference type="Proteomes" id="UP000092651">
    <property type="component" value="Unassembled WGS sequence"/>
</dbReference>
<dbReference type="RefSeq" id="WP_065394637.1">
    <property type="nucleotide sequence ID" value="NZ_MAYH01000023.1"/>
</dbReference>
<dbReference type="InterPro" id="IPR032676">
    <property type="entry name" value="YkuD_2"/>
</dbReference>
<organism evidence="2 3">
    <name type="scientific">Chryseobacterium artocarpi</name>
    <dbReference type="NCBI Taxonomy" id="1414727"/>
    <lineage>
        <taxon>Bacteria</taxon>
        <taxon>Pseudomonadati</taxon>
        <taxon>Bacteroidota</taxon>
        <taxon>Flavobacteriia</taxon>
        <taxon>Flavobacteriales</taxon>
        <taxon>Weeksellaceae</taxon>
        <taxon>Chryseobacterium group</taxon>
        <taxon>Chryseobacterium</taxon>
    </lineage>
</organism>
<dbReference type="PANTHER" id="PTHR38477:SF1">
    <property type="entry name" value="MUREIN L,D-TRANSPEPTIDASE CATALYTIC DOMAIN FAMILY PROTEIN"/>
    <property type="match status" value="1"/>
</dbReference>
<gene>
    <name evidence="2" type="ORF">BBI01_09820</name>
</gene>
<keyword evidence="1" id="KW-0732">Signal</keyword>
<proteinExistence type="predicted"/>
<feature type="signal peptide" evidence="1">
    <location>
        <begin position="1"/>
        <end position="18"/>
    </location>
</feature>
<dbReference type="PANTHER" id="PTHR38477">
    <property type="entry name" value="HYPOTHETICAL EXPORTED PROTEIN"/>
    <property type="match status" value="1"/>
</dbReference>
<sequence length="192" mass="21463">MMKHFIFLFILLISCSKAESQQANVEEIPQTKISEVKNYIKDKGYNRDLAIFINFKISSGKYRYFIYDLKNGKTVYKAIVSHGSGSVVPGSASLKFSNIEGSYQSSLGKYAIGKSYIGQFGKSYRLQGLDTTNSKAMQRAIVLHSLKCVPDIESQNPACLSLGCPMLSINAFKESAKYIDKSDQPIILYAFY</sequence>
<name>A0A1B8ZLD2_9FLAO</name>